<dbReference type="Pfam" id="PF01579">
    <property type="entry name" value="DUF19"/>
    <property type="match status" value="1"/>
</dbReference>
<evidence type="ECO:0000259" key="2">
    <source>
        <dbReference type="Pfam" id="PF01579"/>
    </source>
</evidence>
<proteinExistence type="predicted"/>
<reference evidence="3" key="1">
    <citation type="submission" date="2022-11" db="EMBL/GenBank/DDBJ databases">
        <authorList>
            <person name="Kikuchi T."/>
        </authorList>
    </citation>
    <scope>NUCLEOTIDE SEQUENCE</scope>
    <source>
        <strain evidence="3">PS1010</strain>
    </source>
</reference>
<comment type="caution">
    <text evidence="3">The sequence shown here is derived from an EMBL/GenBank/DDBJ whole genome shotgun (WGS) entry which is preliminary data.</text>
</comment>
<evidence type="ECO:0000313" key="4">
    <source>
        <dbReference type="Proteomes" id="UP001152747"/>
    </source>
</evidence>
<sequence>MFLVFLLFLFPTCSTLTFEEAIEECGITDAHEISILDNGTRAIDDRFYESYKSYKYLAEQCEIILPVSSKYQCFLSKTIETGCDIWNFFAGPFYKCIHKFEKYYSAADWHDNSYSSCLNSWEIYKWQGKYSFDCFYCKHFFGGHNCMKWLTIEKCGKESWEQLRDFLAGFDEHCDFTDL</sequence>
<name>A0A9P1IN13_9PELO</name>
<evidence type="ECO:0000313" key="3">
    <source>
        <dbReference type="EMBL" id="CAI5447328.1"/>
    </source>
</evidence>
<gene>
    <name evidence="3" type="ORF">CAMP_LOCUS9965</name>
</gene>
<dbReference type="AlphaFoldDB" id="A0A9P1IN13"/>
<dbReference type="Proteomes" id="UP001152747">
    <property type="component" value="Unassembled WGS sequence"/>
</dbReference>
<organism evidence="3 4">
    <name type="scientific">Caenorhabditis angaria</name>
    <dbReference type="NCBI Taxonomy" id="860376"/>
    <lineage>
        <taxon>Eukaryota</taxon>
        <taxon>Metazoa</taxon>
        <taxon>Ecdysozoa</taxon>
        <taxon>Nematoda</taxon>
        <taxon>Chromadorea</taxon>
        <taxon>Rhabditida</taxon>
        <taxon>Rhabditina</taxon>
        <taxon>Rhabditomorpha</taxon>
        <taxon>Rhabditoidea</taxon>
        <taxon>Rhabditidae</taxon>
        <taxon>Peloderinae</taxon>
        <taxon>Caenorhabditis</taxon>
    </lineage>
</organism>
<dbReference type="EMBL" id="CANHGI010000004">
    <property type="protein sequence ID" value="CAI5447328.1"/>
    <property type="molecule type" value="Genomic_DNA"/>
</dbReference>
<evidence type="ECO:0000256" key="1">
    <source>
        <dbReference type="SAM" id="SignalP"/>
    </source>
</evidence>
<feature type="domain" description="T20D4.11-like" evidence="2">
    <location>
        <begin position="49"/>
        <end position="171"/>
    </location>
</feature>
<feature type="signal peptide" evidence="1">
    <location>
        <begin position="1"/>
        <end position="15"/>
    </location>
</feature>
<keyword evidence="4" id="KW-1185">Reference proteome</keyword>
<accession>A0A9P1IN13</accession>
<keyword evidence="1" id="KW-0732">Signal</keyword>
<protein>
    <recommendedName>
        <fullName evidence="2">T20D4.11-like domain-containing protein</fullName>
    </recommendedName>
</protein>
<feature type="chain" id="PRO_5040182634" description="T20D4.11-like domain-containing protein" evidence="1">
    <location>
        <begin position="16"/>
        <end position="179"/>
    </location>
</feature>
<dbReference type="InterPro" id="IPR002542">
    <property type="entry name" value="T20D4.11-like_dom"/>
</dbReference>